<dbReference type="EMBL" id="CAJNOO010001281">
    <property type="protein sequence ID" value="CAF1127646.1"/>
    <property type="molecule type" value="Genomic_DNA"/>
</dbReference>
<dbReference type="GO" id="GO:0005847">
    <property type="term" value="C:mRNA cleavage and polyadenylation specificity factor complex"/>
    <property type="evidence" value="ECO:0007669"/>
    <property type="project" value="TreeGrafter"/>
</dbReference>
<dbReference type="AlphaFoldDB" id="A0A814R349"/>
<protein>
    <recommendedName>
        <fullName evidence="3">Symplekin C-terminal domain-containing protein</fullName>
    </recommendedName>
</protein>
<dbReference type="Proteomes" id="UP000663882">
    <property type="component" value="Unassembled WGS sequence"/>
</dbReference>
<feature type="chain" id="PRO_5032639250" description="Symplekin C-terminal domain-containing protein" evidence="2">
    <location>
        <begin position="21"/>
        <end position="172"/>
    </location>
</feature>
<keyword evidence="2" id="KW-0732">Signal</keyword>
<sequence>MNKLILIILGISILLNNTYGGCHKKHHHHHRPHTTINSTMKPTKPTRPTKPTDIPIDIHDDYYDNYDYYISNGYKQEMNRILLCCAWKQTRIWDGFIKCCEQTRPHSFPILLRLPPSQLKHILQIKSELRDGLVRYLRSMSIAQRSSIPSSILIVIEDDAENIAPISSSNPV</sequence>
<feature type="domain" description="Symplekin C-terminal" evidence="3">
    <location>
        <begin position="87"/>
        <end position="124"/>
    </location>
</feature>
<evidence type="ECO:0000313" key="5">
    <source>
        <dbReference type="Proteomes" id="UP000663882"/>
    </source>
</evidence>
<dbReference type="PANTHER" id="PTHR15245">
    <property type="entry name" value="SYMPLEKIN-RELATED"/>
    <property type="match status" value="1"/>
</dbReference>
<gene>
    <name evidence="4" type="ORF">RFH988_LOCUS20693</name>
</gene>
<dbReference type="PANTHER" id="PTHR15245:SF20">
    <property type="entry name" value="SYMPLEKIN"/>
    <property type="match status" value="1"/>
</dbReference>
<accession>A0A814R349</accession>
<evidence type="ECO:0000256" key="2">
    <source>
        <dbReference type="SAM" id="SignalP"/>
    </source>
</evidence>
<reference evidence="4" key="1">
    <citation type="submission" date="2021-02" db="EMBL/GenBank/DDBJ databases">
        <authorList>
            <person name="Nowell W R."/>
        </authorList>
    </citation>
    <scope>NUCLEOTIDE SEQUENCE</scope>
</reference>
<dbReference type="InterPro" id="IPR021850">
    <property type="entry name" value="Symplekin/Pta1"/>
</dbReference>
<evidence type="ECO:0000259" key="3">
    <source>
        <dbReference type="Pfam" id="PF12295"/>
    </source>
</evidence>
<dbReference type="OrthoDB" id="331600at2759"/>
<proteinExistence type="predicted"/>
<feature type="signal peptide" evidence="2">
    <location>
        <begin position="1"/>
        <end position="20"/>
    </location>
</feature>
<dbReference type="Pfam" id="PF12295">
    <property type="entry name" value="Symplekin_C"/>
    <property type="match status" value="1"/>
</dbReference>
<feature type="region of interest" description="Disordered" evidence="1">
    <location>
        <begin position="25"/>
        <end position="51"/>
    </location>
</feature>
<evidence type="ECO:0000256" key="1">
    <source>
        <dbReference type="SAM" id="MobiDB-lite"/>
    </source>
</evidence>
<evidence type="ECO:0000313" key="4">
    <source>
        <dbReference type="EMBL" id="CAF1127646.1"/>
    </source>
</evidence>
<organism evidence="4 5">
    <name type="scientific">Rotaria sordida</name>
    <dbReference type="NCBI Taxonomy" id="392033"/>
    <lineage>
        <taxon>Eukaryota</taxon>
        <taxon>Metazoa</taxon>
        <taxon>Spiralia</taxon>
        <taxon>Gnathifera</taxon>
        <taxon>Rotifera</taxon>
        <taxon>Eurotatoria</taxon>
        <taxon>Bdelloidea</taxon>
        <taxon>Philodinida</taxon>
        <taxon>Philodinidae</taxon>
        <taxon>Rotaria</taxon>
    </lineage>
</organism>
<dbReference type="InterPro" id="IPR022075">
    <property type="entry name" value="Symplekin_C"/>
</dbReference>
<name>A0A814R349_9BILA</name>
<comment type="caution">
    <text evidence="4">The sequence shown here is derived from an EMBL/GenBank/DDBJ whole genome shotgun (WGS) entry which is preliminary data.</text>
</comment>